<keyword evidence="3" id="KW-1185">Reference proteome</keyword>
<reference evidence="2 3" key="1">
    <citation type="journal article" date="2022" name="DNA Res.">
        <title>Genome analysis of five recently described species of the CUG-Ser clade uncovers Candida theae as a new hybrid lineage with pathogenic potential in the Candida parapsilosis species complex.</title>
        <authorList>
            <person name="Mixao V."/>
            <person name="Del Olmo V."/>
            <person name="Hegedusova E."/>
            <person name="Saus E."/>
            <person name="Pryszcz L."/>
            <person name="Cillingova A."/>
            <person name="Nosek J."/>
            <person name="Gabaldon T."/>
        </authorList>
    </citation>
    <scope>NUCLEOTIDE SEQUENCE [LARGE SCALE GENOMIC DNA]</scope>
    <source>
        <strain evidence="2 3">CBS 12239</strain>
    </source>
</reference>
<name>A0AAD5G161_9ASCO</name>
<protein>
    <submittedName>
        <fullName evidence="2">COG7</fullName>
    </submittedName>
</protein>
<dbReference type="Gene3D" id="6.10.250.2790">
    <property type="match status" value="1"/>
</dbReference>
<evidence type="ECO:0000313" key="2">
    <source>
        <dbReference type="EMBL" id="KAI5968446.1"/>
    </source>
</evidence>
<feature type="compositionally biased region" description="Low complexity" evidence="1">
    <location>
        <begin position="31"/>
        <end position="47"/>
    </location>
</feature>
<dbReference type="AlphaFoldDB" id="A0AAD5G161"/>
<evidence type="ECO:0000313" key="3">
    <source>
        <dbReference type="Proteomes" id="UP001204833"/>
    </source>
</evidence>
<dbReference type="Proteomes" id="UP001204833">
    <property type="component" value="Unassembled WGS sequence"/>
</dbReference>
<dbReference type="GeneID" id="76148200"/>
<sequence length="264" mass="29566">MSSSNVEESMSMFFDDEFNPSTYIDKLVTSVTQQKSTTTPTTTTTTTHAPSSYSKQSLTKLSHTINQLITHFDYYVNDIANNSLHEKLEKLHKSSALIHTGTEIDQKNGGGSGGSSRLQYHLNILDNSILSLQSELEEINKSIESNESINNEAVQTLVQLKVVKQNLVTVIEVLEMVINSLSKVNESKSNYTVEEFQSILDELLSSVKSQLNTIGDKSILLAHIDKLVSLQDVFSSLNNFSPVYKRFTTKLITERDEHLKRSNT</sequence>
<comment type="caution">
    <text evidence="2">The sequence shown here is derived from an EMBL/GenBank/DDBJ whole genome shotgun (WGS) entry which is preliminary data.</text>
</comment>
<dbReference type="EMBL" id="JAIHNG010000013">
    <property type="protein sequence ID" value="KAI5968446.1"/>
    <property type="molecule type" value="Genomic_DNA"/>
</dbReference>
<accession>A0AAD5G161</accession>
<dbReference type="RefSeq" id="XP_051611325.1">
    <property type="nucleotide sequence ID" value="XM_051750601.1"/>
</dbReference>
<proteinExistence type="predicted"/>
<gene>
    <name evidence="2" type="ORF">KGF57_000140</name>
</gene>
<organism evidence="2 3">
    <name type="scientific">Candida theae</name>
    <dbReference type="NCBI Taxonomy" id="1198502"/>
    <lineage>
        <taxon>Eukaryota</taxon>
        <taxon>Fungi</taxon>
        <taxon>Dikarya</taxon>
        <taxon>Ascomycota</taxon>
        <taxon>Saccharomycotina</taxon>
        <taxon>Pichiomycetes</taxon>
        <taxon>Debaryomycetaceae</taxon>
        <taxon>Candida/Lodderomyces clade</taxon>
        <taxon>Candida</taxon>
    </lineage>
</organism>
<evidence type="ECO:0000256" key="1">
    <source>
        <dbReference type="SAM" id="MobiDB-lite"/>
    </source>
</evidence>
<feature type="region of interest" description="Disordered" evidence="1">
    <location>
        <begin position="31"/>
        <end position="52"/>
    </location>
</feature>